<dbReference type="EMBL" id="BCSY01000009">
    <property type="protein sequence ID" value="GAS93275.1"/>
    <property type="molecule type" value="Genomic_DNA"/>
</dbReference>
<dbReference type="STRING" id="228230.RMCC_0241"/>
<feature type="transmembrane region" description="Helical" evidence="1">
    <location>
        <begin position="175"/>
        <end position="196"/>
    </location>
</feature>
<sequence length="273" mass="28458">MSLDEFCSSDQWSMLLAAPEHSKLAAALGGFLITAIALYLKGEVRESVHTLALFSSAVLILVLSAFVSGTVAGAVVPEGAQRDGICAIAWAQGALATSMLAAGTAALFGGLGWLLAGHAVEKLAEPQAAPSNGYRFLIGLGSWLTFAAAMTTTLLLSETSIDYLHFAFHGRPERWLVGLVVLGSAAVVLASFVFVLRASGERWTLGALKVATVCVVALGVGASWLSMTLARFPKDWLTSPAPPIVLMVLVLTFALPAVIAGAICFSAPNARRM</sequence>
<comment type="caution">
    <text evidence="2">The sequence shown here is derived from an EMBL/GenBank/DDBJ whole genome shotgun (WGS) entry which is preliminary data.</text>
</comment>
<feature type="transmembrane region" description="Helical" evidence="1">
    <location>
        <begin position="52"/>
        <end position="76"/>
    </location>
</feature>
<name>A0A124E1D4_MYCCR</name>
<reference evidence="3" key="2">
    <citation type="submission" date="2016-02" db="EMBL/GenBank/DDBJ databases">
        <title>Draft genome sequence of five rapidly growing Mycobacterium species.</title>
        <authorList>
            <person name="Katahira K."/>
            <person name="Gotou Y."/>
            <person name="Iida K."/>
            <person name="Ogura Y."/>
            <person name="Hayashi T."/>
        </authorList>
    </citation>
    <scope>NUCLEOTIDE SEQUENCE [LARGE SCALE GENOMIC DNA]</scope>
    <source>
        <strain evidence="3">JCM15298</strain>
    </source>
</reference>
<evidence type="ECO:0000313" key="2">
    <source>
        <dbReference type="EMBL" id="GAS93275.1"/>
    </source>
</evidence>
<feature type="transmembrane region" description="Helical" evidence="1">
    <location>
        <begin position="88"/>
        <end position="115"/>
    </location>
</feature>
<dbReference type="OrthoDB" id="4606935at2"/>
<feature type="transmembrane region" description="Helical" evidence="1">
    <location>
        <begin position="203"/>
        <end position="224"/>
    </location>
</feature>
<reference evidence="3" key="1">
    <citation type="journal article" date="2016" name="Genome Announc.">
        <title>Draft Genome Sequences of Five Rapidly Growing Mycobacterium Species, M. thermoresistibile, M. fortuitum subsp. acetamidolyticum, M. canariasense, M. brisbanense, and M. novocastrense.</title>
        <authorList>
            <person name="Katahira K."/>
            <person name="Ogura Y."/>
            <person name="Gotoh Y."/>
            <person name="Hayashi T."/>
        </authorList>
    </citation>
    <scope>NUCLEOTIDE SEQUENCE [LARGE SCALE GENOMIC DNA]</scope>
    <source>
        <strain evidence="3">JCM15298</strain>
    </source>
</reference>
<evidence type="ECO:0000256" key="1">
    <source>
        <dbReference type="SAM" id="Phobius"/>
    </source>
</evidence>
<accession>A0A124E1D4</accession>
<organism evidence="2 3">
    <name type="scientific">Mycolicibacterium canariasense</name>
    <name type="common">Mycobacterium canariasense</name>
    <dbReference type="NCBI Taxonomy" id="228230"/>
    <lineage>
        <taxon>Bacteria</taxon>
        <taxon>Bacillati</taxon>
        <taxon>Actinomycetota</taxon>
        <taxon>Actinomycetes</taxon>
        <taxon>Mycobacteriales</taxon>
        <taxon>Mycobacteriaceae</taxon>
        <taxon>Mycolicibacterium</taxon>
    </lineage>
</organism>
<feature type="transmembrane region" description="Helical" evidence="1">
    <location>
        <begin position="136"/>
        <end position="155"/>
    </location>
</feature>
<dbReference type="RefSeq" id="WP_109761937.1">
    <property type="nucleotide sequence ID" value="NZ_BCSY01000009.1"/>
</dbReference>
<evidence type="ECO:0000313" key="3">
    <source>
        <dbReference type="Proteomes" id="UP000069443"/>
    </source>
</evidence>
<protein>
    <submittedName>
        <fullName evidence="2">Uncharacterized protein</fullName>
    </submittedName>
</protein>
<feature type="transmembrane region" description="Helical" evidence="1">
    <location>
        <begin position="244"/>
        <end position="267"/>
    </location>
</feature>
<dbReference type="Proteomes" id="UP000069443">
    <property type="component" value="Unassembled WGS sequence"/>
</dbReference>
<keyword evidence="1" id="KW-1133">Transmembrane helix</keyword>
<keyword evidence="3" id="KW-1185">Reference proteome</keyword>
<keyword evidence="1" id="KW-0812">Transmembrane</keyword>
<proteinExistence type="predicted"/>
<gene>
    <name evidence="2" type="ORF">RMCC_0241</name>
</gene>
<keyword evidence="1" id="KW-0472">Membrane</keyword>
<dbReference type="AlphaFoldDB" id="A0A124E1D4"/>
<feature type="transmembrane region" description="Helical" evidence="1">
    <location>
        <begin position="24"/>
        <end position="40"/>
    </location>
</feature>